<proteinExistence type="predicted"/>
<dbReference type="Pfam" id="PF26628">
    <property type="entry name" value="DUF8202"/>
    <property type="match status" value="1"/>
</dbReference>
<feature type="domain" description="DUF8202" evidence="1">
    <location>
        <begin position="222"/>
        <end position="289"/>
    </location>
</feature>
<sequence length="661" mass="75298">MNQWFPITSNEMFLMFNLFLVMRNLPLLFFLSLVNMSLSLSSMAQQPGGVEGTKLWWVTEKTGNEYFLVDVSGNNYSLKKGSAARNINFHPAYLWADAGENFDLLAFNQATVAAAFFPNDKNKGLPFFTFEYLDKMRTLKNNSVIGKGSFSYNFGNSQNRTTLEVAGQTKQENAMKTTVYYYASNKNYYSIWGEDRRTTVSAAFNGYLPELIIYNRVLTPLERSKVESYLSIKFGTTLDDSYVGRDGKLLWNMKDPILNKFHNRVCAIGKDSLAGLIQPKSNSTYEEAFSDKTSYNTDANDSTVNASWTFIPRGEQASLFRSVTIGFTDSTFSQLKNGEFIFWGDNALNVQAAEFKVRYKQYPTLSTVQRDWLIFNPAKLPYPLKIVIAGGNYQQKTLYTTLYQPYDYQLYRFVIIKKSKDNTIIEKPVLCSYFGREQNNSSLKFNTWAIVWDQLTLDHPSGYNCITFGKVPILNFLMVNNPYDNARKILEYPYYKDSAIMAETRFDTTVLVYNYKGADSTLRFSFKTSVGVGNLRAKLYLLSRDGQRKVLPPAYITNKQAPIDSTAGELPPVTTEDVNFQIKPPDEDNPSGAVVGERAPIKYIKRRVGADQQKFVEFLVNIPLKVPLNLNSRFLIEVTDDLGQKTTLPIKIRMPKQISNL</sequence>
<dbReference type="RefSeq" id="WP_247810280.1">
    <property type="nucleotide sequence ID" value="NZ_CP095855.1"/>
</dbReference>
<gene>
    <name evidence="2" type="ORF">MYF79_23585</name>
</gene>
<organism evidence="2 3">
    <name type="scientific">Chitinophaga filiformis</name>
    <name type="common">Myxococcus filiformis</name>
    <name type="synonym">Flexibacter filiformis</name>
    <dbReference type="NCBI Taxonomy" id="104663"/>
    <lineage>
        <taxon>Bacteria</taxon>
        <taxon>Pseudomonadati</taxon>
        <taxon>Bacteroidota</taxon>
        <taxon>Chitinophagia</taxon>
        <taxon>Chitinophagales</taxon>
        <taxon>Chitinophagaceae</taxon>
        <taxon>Chitinophaga</taxon>
    </lineage>
</organism>
<dbReference type="EMBL" id="CP095855">
    <property type="protein sequence ID" value="UPK67938.1"/>
    <property type="molecule type" value="Genomic_DNA"/>
</dbReference>
<keyword evidence="3" id="KW-1185">Reference proteome</keyword>
<evidence type="ECO:0000313" key="3">
    <source>
        <dbReference type="Proteomes" id="UP000830198"/>
    </source>
</evidence>
<name>A0ABY4HVX5_CHIFI</name>
<accession>A0ABY4HVX5</accession>
<dbReference type="InterPro" id="IPR058515">
    <property type="entry name" value="DUF8202"/>
</dbReference>
<evidence type="ECO:0000313" key="2">
    <source>
        <dbReference type="EMBL" id="UPK67938.1"/>
    </source>
</evidence>
<dbReference type="Proteomes" id="UP000830198">
    <property type="component" value="Chromosome"/>
</dbReference>
<protein>
    <recommendedName>
        <fullName evidence="1">DUF8202 domain-containing protein</fullName>
    </recommendedName>
</protein>
<evidence type="ECO:0000259" key="1">
    <source>
        <dbReference type="Pfam" id="PF26628"/>
    </source>
</evidence>
<reference evidence="2 3" key="1">
    <citation type="submission" date="2022-04" db="EMBL/GenBank/DDBJ databases">
        <title>The arsenic-methylating capacity of Chitinophaga filiformis YT5 during chitin decomposition.</title>
        <authorList>
            <person name="Chen G."/>
            <person name="Liang Y."/>
        </authorList>
    </citation>
    <scope>NUCLEOTIDE SEQUENCE [LARGE SCALE GENOMIC DNA]</scope>
    <source>
        <strain evidence="2 3">YT5</strain>
    </source>
</reference>